<sequence>MRVLSAQLNLMKMARNRNRGGFAQGMGAGGGGNIRTVTVPLPLDGDIEGGASTSVALSKATCEPLKSVLAGAAEWRVTQARVEYQTYNPAAVGLVEFAVTPDDWPDLGKAIVLNGGIQCTASTARRSTPVRGGFAPDWKSLGDEGLKVHYLVKGAEQGAKVGQFVVHTTIQTRGIGA</sequence>
<proteinExistence type="predicted"/>
<reference evidence="1" key="1">
    <citation type="submission" date="2019-05" db="EMBL/GenBank/DDBJ databases">
        <title>Metatranscriptomic reconstruction reveals RNA viruses with the potential to shape carbon cycling in soil.</title>
        <authorList>
            <person name="Starr E.P."/>
            <person name="Nuccio E."/>
            <person name="Pett-Ridge J."/>
            <person name="Banfield J.F."/>
            <person name="Firestone M.K."/>
        </authorList>
    </citation>
    <scope>NUCLEOTIDE SEQUENCE</scope>
    <source>
        <strain evidence="1">H3_Bulk_42_scaffold_618</strain>
    </source>
</reference>
<dbReference type="EMBL" id="MN033102">
    <property type="protein sequence ID" value="QDH87029.1"/>
    <property type="molecule type" value="Genomic_DNA"/>
</dbReference>
<accession>A0A514D091</accession>
<name>A0A514D091_9VIRU</name>
<organism evidence="1">
    <name type="scientific">Riboviria sp</name>
    <dbReference type="NCBI Taxonomy" id="2585031"/>
    <lineage>
        <taxon>Viruses</taxon>
        <taxon>Riboviria</taxon>
    </lineage>
</organism>
<protein>
    <submittedName>
        <fullName evidence="1">Uncharacterized protein</fullName>
    </submittedName>
</protein>
<evidence type="ECO:0000313" key="1">
    <source>
        <dbReference type="EMBL" id="QDH87029.1"/>
    </source>
</evidence>
<gene>
    <name evidence="1" type="ORF">H3Bulk42618_000001</name>
</gene>